<proteinExistence type="predicted"/>
<dbReference type="Proteomes" id="UP000664795">
    <property type="component" value="Unassembled WGS sequence"/>
</dbReference>
<sequence length="178" mass="19812">MSNVQVPFDEIAAQVLTDVTSDLLQFYQRALAAKGLVLTGELMRSFRYQIIQLAGQVVAEVQFADYGRMRDMRRLAYTKAGPPSDVMEAFVAKIGENNFAYVPGYKATRRVPTVTNAVARIAAGIGFSKRGKTVNRKFTGTWYNETTLNMVNVAKAKLADRLDEWFKAGMQQQAQSAD</sequence>
<accession>A0A939GAD6</accession>
<dbReference type="AlphaFoldDB" id="A0A939GAD6"/>
<dbReference type="RefSeq" id="WP_207337900.1">
    <property type="nucleotide sequence ID" value="NZ_JAFMYU010000024.1"/>
</dbReference>
<keyword evidence="2" id="KW-1185">Reference proteome</keyword>
<reference evidence="1 2" key="1">
    <citation type="submission" date="2021-03" db="EMBL/GenBank/DDBJ databases">
        <title>Fibrella sp. HMF5036 genome sequencing and assembly.</title>
        <authorList>
            <person name="Kang H."/>
            <person name="Kim H."/>
            <person name="Bae S."/>
            <person name="Joh K."/>
        </authorList>
    </citation>
    <scope>NUCLEOTIDE SEQUENCE [LARGE SCALE GENOMIC DNA]</scope>
    <source>
        <strain evidence="1 2">HMF5036</strain>
    </source>
</reference>
<dbReference type="EMBL" id="JAFMYU010000024">
    <property type="protein sequence ID" value="MBO0933935.1"/>
    <property type="molecule type" value="Genomic_DNA"/>
</dbReference>
<evidence type="ECO:0000313" key="2">
    <source>
        <dbReference type="Proteomes" id="UP000664795"/>
    </source>
</evidence>
<name>A0A939GAD6_9BACT</name>
<protein>
    <submittedName>
        <fullName evidence="1">Uncharacterized protein</fullName>
    </submittedName>
</protein>
<organism evidence="1 2">
    <name type="scientific">Fibrella aquatilis</name>
    <dbReference type="NCBI Taxonomy" id="2817059"/>
    <lineage>
        <taxon>Bacteria</taxon>
        <taxon>Pseudomonadati</taxon>
        <taxon>Bacteroidota</taxon>
        <taxon>Cytophagia</taxon>
        <taxon>Cytophagales</taxon>
        <taxon>Spirosomataceae</taxon>
        <taxon>Fibrella</taxon>
    </lineage>
</organism>
<comment type="caution">
    <text evidence="1">The sequence shown here is derived from an EMBL/GenBank/DDBJ whole genome shotgun (WGS) entry which is preliminary data.</text>
</comment>
<gene>
    <name evidence="1" type="ORF">J2I48_23195</name>
</gene>
<evidence type="ECO:0000313" key="1">
    <source>
        <dbReference type="EMBL" id="MBO0933935.1"/>
    </source>
</evidence>